<feature type="compositionally biased region" description="Polar residues" evidence="4">
    <location>
        <begin position="582"/>
        <end position="592"/>
    </location>
</feature>
<dbReference type="AlphaFoldDB" id="A0A0C2EMW9"/>
<evidence type="ECO:0000256" key="2">
    <source>
        <dbReference type="ARBA" id="ARBA00022840"/>
    </source>
</evidence>
<dbReference type="GO" id="GO:0005634">
    <property type="term" value="C:nucleus"/>
    <property type="evidence" value="ECO:0007669"/>
    <property type="project" value="TreeGrafter"/>
</dbReference>
<dbReference type="InterPro" id="IPR011009">
    <property type="entry name" value="Kinase-like_dom_sf"/>
</dbReference>
<dbReference type="GO" id="GO:0004674">
    <property type="term" value="F:protein serine/threonine kinase activity"/>
    <property type="evidence" value="ECO:0007669"/>
    <property type="project" value="TreeGrafter"/>
</dbReference>
<dbReference type="GO" id="GO:0005524">
    <property type="term" value="F:ATP binding"/>
    <property type="evidence" value="ECO:0007669"/>
    <property type="project" value="UniProtKB-UniRule"/>
</dbReference>
<keyword evidence="2 3" id="KW-0067">ATP-binding</keyword>
<keyword evidence="7" id="KW-1185">Reference proteome</keyword>
<accession>A0A0C2EMW9</accession>
<feature type="region of interest" description="Disordered" evidence="4">
    <location>
        <begin position="623"/>
        <end position="692"/>
    </location>
</feature>
<dbReference type="PANTHER" id="PTHR44167:SF29">
    <property type="entry name" value="SERINE_THREONINE PROTEIN KINASE-43"/>
    <property type="match status" value="1"/>
</dbReference>
<dbReference type="GO" id="GO:0005737">
    <property type="term" value="C:cytoplasm"/>
    <property type="evidence" value="ECO:0007669"/>
    <property type="project" value="TreeGrafter"/>
</dbReference>
<keyword evidence="1 3" id="KW-0547">Nucleotide-binding</keyword>
<dbReference type="GO" id="GO:0051598">
    <property type="term" value="P:meiotic recombination checkpoint signaling"/>
    <property type="evidence" value="ECO:0007669"/>
    <property type="project" value="TreeGrafter"/>
</dbReference>
<dbReference type="Proteomes" id="UP000031575">
    <property type="component" value="Unassembled WGS sequence"/>
</dbReference>
<dbReference type="EMBL" id="AWTV01000010">
    <property type="protein sequence ID" value="KIH87469.1"/>
    <property type="molecule type" value="Genomic_DNA"/>
</dbReference>
<dbReference type="RefSeq" id="XP_040615479.1">
    <property type="nucleotide sequence ID" value="XM_040763016.1"/>
</dbReference>
<dbReference type="PROSITE" id="PS00107">
    <property type="entry name" value="PROTEIN_KINASE_ATP"/>
    <property type="match status" value="1"/>
</dbReference>
<protein>
    <recommendedName>
        <fullName evidence="5">Protein kinase domain-containing protein</fullName>
    </recommendedName>
</protein>
<feature type="binding site" evidence="3">
    <location>
        <position position="274"/>
    </location>
    <ligand>
        <name>ATP</name>
        <dbReference type="ChEBI" id="CHEBI:30616"/>
    </ligand>
</feature>
<dbReference type="PANTHER" id="PTHR44167">
    <property type="entry name" value="OVARIAN-SPECIFIC SERINE/THREONINE-PROTEIN KINASE LOK-RELATED"/>
    <property type="match status" value="1"/>
</dbReference>
<sequence length="711" mass="79432">MDPSIFALILPKSAMNALGAFSSSANKQYFAPGKERMVDRNSRDSTPDIGSIVESVDDEENDPNHSAEDRLVLRLDDDTALKDPAEGWQFGYSTRTSDIMICLPQTLGVSRRHFAISITPEFRVQFHQLTAQKSRVIYHAKPGHRHEIRPQQGDKFFICLGPSEPQYWSKVEVGAAAPSQEVQFEIVFPNHTREATPEYYANLKQWVQKTALAVPPVLGPAGLDNNPLAAAPSSPSPTPPPFGSLCFQRTIGSGAFGVVELLVDVTTGDTAARKRLLKFNNPSTSAKRHQVEADFWNEARMMQQHPHPNIIQLLALQSDGIPGLLMPYYPHGNMYKMSLRPDQHRSAFRQLLIVLDYLHKRNVAHRDLKPENILVERLDPIHIIVTDFGLSKEAVPGSLMTTFCCTWLYGAPDVFPSHRRAQSTQGYWLSVDIWSAGVMMLEWTYGLPSTRGMMRQMERAWIKFWSRTILSAVQKHDQDHPGDPVIDLLKYMLVIDPQKRYKAFECLLRGCANGLFKMTRSGDIIDGDDDDPEEPGAAVLNPSVACLKPLSETDDKLPYKMMPTRVATRGSEETQDRRTQDRPTGSGSNSQRSLASIWDRFMNFDLIPSCDVGPILERMDMDAQESDDLSRAKEQAPSPRHEPVHLIEEGPGTSVAIMPGKQSAPPPTGTKRARHANTSVSRPTSSFFSSRDDARLSKKMKIANVGHNGDL</sequence>
<dbReference type="SMART" id="SM00220">
    <property type="entry name" value="S_TKc"/>
    <property type="match status" value="1"/>
</dbReference>
<gene>
    <name evidence="6" type="ORF">SPBR_04739</name>
</gene>
<dbReference type="Gene3D" id="3.30.200.20">
    <property type="entry name" value="Phosphorylase Kinase, domain 1"/>
    <property type="match status" value="1"/>
</dbReference>
<feature type="domain" description="Protein kinase" evidence="5">
    <location>
        <begin position="245"/>
        <end position="516"/>
    </location>
</feature>
<feature type="compositionally biased region" description="Basic and acidic residues" evidence="4">
    <location>
        <begin position="628"/>
        <end position="648"/>
    </location>
</feature>
<evidence type="ECO:0000313" key="6">
    <source>
        <dbReference type="EMBL" id="KIH87469.1"/>
    </source>
</evidence>
<evidence type="ECO:0000313" key="7">
    <source>
        <dbReference type="Proteomes" id="UP000031575"/>
    </source>
</evidence>
<dbReference type="Gene3D" id="1.10.510.10">
    <property type="entry name" value="Transferase(Phosphotransferase) domain 1"/>
    <property type="match status" value="1"/>
</dbReference>
<comment type="caution">
    <text evidence="6">The sequence shown here is derived from an EMBL/GenBank/DDBJ whole genome shotgun (WGS) entry which is preliminary data.</text>
</comment>
<dbReference type="HOGENOM" id="CLU_388387_0_0_1"/>
<evidence type="ECO:0000259" key="5">
    <source>
        <dbReference type="PROSITE" id="PS50011"/>
    </source>
</evidence>
<feature type="compositionally biased region" description="Basic and acidic residues" evidence="4">
    <location>
        <begin position="570"/>
        <end position="581"/>
    </location>
</feature>
<dbReference type="OrthoDB" id="10252171at2759"/>
<dbReference type="InterPro" id="IPR008271">
    <property type="entry name" value="Ser/Thr_kinase_AS"/>
</dbReference>
<name>A0A0C2EMW9_9PEZI</name>
<dbReference type="PROSITE" id="PS50011">
    <property type="entry name" value="PROTEIN_KINASE_DOM"/>
    <property type="match status" value="1"/>
</dbReference>
<proteinExistence type="predicted"/>
<feature type="region of interest" description="Disordered" evidence="4">
    <location>
        <begin position="560"/>
        <end position="592"/>
    </location>
</feature>
<dbReference type="GeneID" id="63677937"/>
<evidence type="ECO:0000256" key="4">
    <source>
        <dbReference type="SAM" id="MobiDB-lite"/>
    </source>
</evidence>
<feature type="compositionally biased region" description="Basic and acidic residues" evidence="4">
    <location>
        <begin position="35"/>
        <end position="46"/>
    </location>
</feature>
<organism evidence="6 7">
    <name type="scientific">Sporothrix brasiliensis 5110</name>
    <dbReference type="NCBI Taxonomy" id="1398154"/>
    <lineage>
        <taxon>Eukaryota</taxon>
        <taxon>Fungi</taxon>
        <taxon>Dikarya</taxon>
        <taxon>Ascomycota</taxon>
        <taxon>Pezizomycotina</taxon>
        <taxon>Sordariomycetes</taxon>
        <taxon>Sordariomycetidae</taxon>
        <taxon>Ophiostomatales</taxon>
        <taxon>Ophiostomataceae</taxon>
        <taxon>Sporothrix</taxon>
    </lineage>
</organism>
<feature type="compositionally biased region" description="Low complexity" evidence="4">
    <location>
        <begin position="678"/>
        <end position="689"/>
    </location>
</feature>
<dbReference type="InterPro" id="IPR017441">
    <property type="entry name" value="Protein_kinase_ATP_BS"/>
</dbReference>
<dbReference type="InterPro" id="IPR000719">
    <property type="entry name" value="Prot_kinase_dom"/>
</dbReference>
<feature type="region of interest" description="Disordered" evidence="4">
    <location>
        <begin position="35"/>
        <end position="67"/>
    </location>
</feature>
<dbReference type="SUPFAM" id="SSF56112">
    <property type="entry name" value="Protein kinase-like (PK-like)"/>
    <property type="match status" value="1"/>
</dbReference>
<reference evidence="6 7" key="1">
    <citation type="journal article" date="2014" name="BMC Genomics">
        <title>Comparative genomics of the major fungal agents of human and animal Sporotrichosis: Sporothrix schenckii and Sporothrix brasiliensis.</title>
        <authorList>
            <person name="Teixeira M.M."/>
            <person name="de Almeida L.G."/>
            <person name="Kubitschek-Barreira P."/>
            <person name="Alves F.L."/>
            <person name="Kioshima E.S."/>
            <person name="Abadio A.K."/>
            <person name="Fernandes L."/>
            <person name="Derengowski L.S."/>
            <person name="Ferreira K.S."/>
            <person name="Souza R.C."/>
            <person name="Ruiz J.C."/>
            <person name="de Andrade N.C."/>
            <person name="Paes H.C."/>
            <person name="Nicola A.M."/>
            <person name="Albuquerque P."/>
            <person name="Gerber A.L."/>
            <person name="Martins V.P."/>
            <person name="Peconick L.D."/>
            <person name="Neto A.V."/>
            <person name="Chaucanez C.B."/>
            <person name="Silva P.A."/>
            <person name="Cunha O.L."/>
            <person name="de Oliveira F.F."/>
            <person name="dos Santos T.C."/>
            <person name="Barros A.L."/>
            <person name="Soares M.A."/>
            <person name="de Oliveira L.M."/>
            <person name="Marini M.M."/>
            <person name="Villalobos-Duno H."/>
            <person name="Cunha M.M."/>
            <person name="de Hoog S."/>
            <person name="da Silveira J.F."/>
            <person name="Henrissat B."/>
            <person name="Nino-Vega G.A."/>
            <person name="Cisalpino P.S."/>
            <person name="Mora-Montes H.M."/>
            <person name="Almeida S.R."/>
            <person name="Stajich J.E."/>
            <person name="Lopes-Bezerra L.M."/>
            <person name="Vasconcelos A.T."/>
            <person name="Felipe M.S."/>
        </authorList>
    </citation>
    <scope>NUCLEOTIDE SEQUENCE [LARGE SCALE GENOMIC DNA]</scope>
    <source>
        <strain evidence="6 7">5110</strain>
    </source>
</reference>
<dbReference type="Pfam" id="PF00069">
    <property type="entry name" value="Pkinase"/>
    <property type="match status" value="1"/>
</dbReference>
<evidence type="ECO:0000256" key="3">
    <source>
        <dbReference type="PROSITE-ProRule" id="PRU10141"/>
    </source>
</evidence>
<evidence type="ECO:0000256" key="1">
    <source>
        <dbReference type="ARBA" id="ARBA00022741"/>
    </source>
</evidence>
<dbReference type="PROSITE" id="PS00108">
    <property type="entry name" value="PROTEIN_KINASE_ST"/>
    <property type="match status" value="1"/>
</dbReference>
<dbReference type="VEuPathDB" id="FungiDB:SPBR_04739"/>